<dbReference type="GO" id="GO:0003924">
    <property type="term" value="F:GTPase activity"/>
    <property type="evidence" value="ECO:0007669"/>
    <property type="project" value="TreeGrafter"/>
</dbReference>
<feature type="domain" description="Dynamin N-terminal" evidence="1">
    <location>
        <begin position="7"/>
        <end position="64"/>
    </location>
</feature>
<keyword evidence="2" id="KW-0378">Hydrolase</keyword>
<sequence length="90" mass="10091">MILTPSAAVRKEIQVETDRMPEKSNRISNVPIHLSIYSPNVVNLTLIDLPGLTKVAVGAAREYCSRHRKHGSFLYSKGPIIYYLRAVPDI</sequence>
<dbReference type="GO" id="GO:0008017">
    <property type="term" value="F:microtubule binding"/>
    <property type="evidence" value="ECO:0007669"/>
    <property type="project" value="TreeGrafter"/>
</dbReference>
<dbReference type="AlphaFoldDB" id="A0A2P6QWY3"/>
<evidence type="ECO:0000313" key="2">
    <source>
        <dbReference type="EMBL" id="PRQ38664.1"/>
    </source>
</evidence>
<dbReference type="InterPro" id="IPR045063">
    <property type="entry name" value="Dynamin_N"/>
</dbReference>
<evidence type="ECO:0000259" key="1">
    <source>
        <dbReference type="Pfam" id="PF00350"/>
    </source>
</evidence>
<dbReference type="SUPFAM" id="SSF52540">
    <property type="entry name" value="P-loop containing nucleoside triphosphate hydrolases"/>
    <property type="match status" value="1"/>
</dbReference>
<evidence type="ECO:0000313" key="3">
    <source>
        <dbReference type="Proteomes" id="UP000238479"/>
    </source>
</evidence>
<dbReference type="PANTHER" id="PTHR11566">
    <property type="entry name" value="DYNAMIN"/>
    <property type="match status" value="1"/>
</dbReference>
<comment type="caution">
    <text evidence="2">The sequence shown here is derived from an EMBL/GenBank/DDBJ whole genome shotgun (WGS) entry which is preliminary data.</text>
</comment>
<dbReference type="EMBL" id="PDCK01000042">
    <property type="protein sequence ID" value="PRQ38664.1"/>
    <property type="molecule type" value="Genomic_DNA"/>
</dbReference>
<dbReference type="GO" id="GO:0016020">
    <property type="term" value="C:membrane"/>
    <property type="evidence" value="ECO:0007669"/>
    <property type="project" value="TreeGrafter"/>
</dbReference>
<dbReference type="OrthoDB" id="5061070at2759"/>
<protein>
    <submittedName>
        <fullName evidence="2">Putative Dynamin superfamily, P-loop containing nucleoside triphosphate hydrolase</fullName>
    </submittedName>
</protein>
<dbReference type="Proteomes" id="UP000238479">
    <property type="component" value="Chromosome 4"/>
</dbReference>
<gene>
    <name evidence="2" type="ORF">RchiOBHm_Chr4g0416491</name>
</gene>
<dbReference type="Pfam" id="PF00350">
    <property type="entry name" value="Dynamin_N"/>
    <property type="match status" value="1"/>
</dbReference>
<dbReference type="Gramene" id="PRQ38664">
    <property type="protein sequence ID" value="PRQ38664"/>
    <property type="gene ID" value="RchiOBHm_Chr4g0416491"/>
</dbReference>
<organism evidence="2 3">
    <name type="scientific">Rosa chinensis</name>
    <name type="common">China rose</name>
    <dbReference type="NCBI Taxonomy" id="74649"/>
    <lineage>
        <taxon>Eukaryota</taxon>
        <taxon>Viridiplantae</taxon>
        <taxon>Streptophyta</taxon>
        <taxon>Embryophyta</taxon>
        <taxon>Tracheophyta</taxon>
        <taxon>Spermatophyta</taxon>
        <taxon>Magnoliopsida</taxon>
        <taxon>eudicotyledons</taxon>
        <taxon>Gunneridae</taxon>
        <taxon>Pentapetalae</taxon>
        <taxon>rosids</taxon>
        <taxon>fabids</taxon>
        <taxon>Rosales</taxon>
        <taxon>Rosaceae</taxon>
        <taxon>Rosoideae</taxon>
        <taxon>Rosoideae incertae sedis</taxon>
        <taxon>Rosa</taxon>
    </lineage>
</organism>
<dbReference type="PANTHER" id="PTHR11566:SF223">
    <property type="entry name" value="PROTEIN 1C, PUTATIVE, EXPRESSED-RELATED"/>
    <property type="match status" value="1"/>
</dbReference>
<keyword evidence="3" id="KW-1185">Reference proteome</keyword>
<dbReference type="Gene3D" id="3.40.50.300">
    <property type="entry name" value="P-loop containing nucleotide triphosphate hydrolases"/>
    <property type="match status" value="1"/>
</dbReference>
<reference evidence="2 3" key="1">
    <citation type="journal article" date="2018" name="Nat. Genet.">
        <title>The Rosa genome provides new insights in the design of modern roses.</title>
        <authorList>
            <person name="Bendahmane M."/>
        </authorList>
    </citation>
    <scope>NUCLEOTIDE SEQUENCE [LARGE SCALE GENOMIC DNA]</scope>
    <source>
        <strain evidence="3">cv. Old Blush</strain>
    </source>
</reference>
<dbReference type="GO" id="GO:0005874">
    <property type="term" value="C:microtubule"/>
    <property type="evidence" value="ECO:0007669"/>
    <property type="project" value="TreeGrafter"/>
</dbReference>
<accession>A0A2P6QWY3</accession>
<proteinExistence type="predicted"/>
<name>A0A2P6QWY3_ROSCH</name>
<dbReference type="InterPro" id="IPR027417">
    <property type="entry name" value="P-loop_NTPase"/>
</dbReference>
<dbReference type="InterPro" id="IPR022812">
    <property type="entry name" value="Dynamin"/>
</dbReference>
<dbReference type="GO" id="GO:0005737">
    <property type="term" value="C:cytoplasm"/>
    <property type="evidence" value="ECO:0007669"/>
    <property type="project" value="TreeGrafter"/>
</dbReference>